<dbReference type="PANTHER" id="PTHR30154:SF34">
    <property type="entry name" value="TRANSCRIPTIONAL REGULATOR AZLB"/>
    <property type="match status" value="1"/>
</dbReference>
<dbReference type="SUPFAM" id="SSF54909">
    <property type="entry name" value="Dimeric alpha+beta barrel"/>
    <property type="match status" value="1"/>
</dbReference>
<dbReference type="Gene3D" id="3.30.70.920">
    <property type="match status" value="1"/>
</dbReference>
<keyword evidence="6" id="KW-1185">Reference proteome</keyword>
<dbReference type="FunFam" id="1.10.10.10:FF:000186">
    <property type="entry name" value="AsnC family transcriptional regulator"/>
    <property type="match status" value="1"/>
</dbReference>
<dbReference type="InterPro" id="IPR036388">
    <property type="entry name" value="WH-like_DNA-bd_sf"/>
</dbReference>
<dbReference type="InterPro" id="IPR000485">
    <property type="entry name" value="AsnC-type_HTH_dom"/>
</dbReference>
<feature type="domain" description="HTH asnC-type" evidence="4">
    <location>
        <begin position="1"/>
        <end position="62"/>
    </location>
</feature>
<accession>C6XP17</accession>
<keyword evidence="1" id="KW-0805">Transcription regulation</keyword>
<dbReference type="Pfam" id="PF01037">
    <property type="entry name" value="AsnC_trans_reg"/>
    <property type="match status" value="1"/>
</dbReference>
<dbReference type="InterPro" id="IPR019888">
    <property type="entry name" value="Tscrpt_reg_AsnC-like"/>
</dbReference>
<evidence type="ECO:0000313" key="5">
    <source>
        <dbReference type="EMBL" id="ACT60197.1"/>
    </source>
</evidence>
<dbReference type="InterPro" id="IPR011008">
    <property type="entry name" value="Dimeric_a/b-barrel"/>
</dbReference>
<organism evidence="5 6">
    <name type="scientific">Hirschia baltica (strain ATCC 49814 / DSM 5838 / IFAM 1418)</name>
    <dbReference type="NCBI Taxonomy" id="582402"/>
    <lineage>
        <taxon>Bacteria</taxon>
        <taxon>Pseudomonadati</taxon>
        <taxon>Pseudomonadota</taxon>
        <taxon>Alphaproteobacteria</taxon>
        <taxon>Hyphomonadales</taxon>
        <taxon>Hyphomonadaceae</taxon>
        <taxon>Hirschia</taxon>
    </lineage>
</organism>
<dbReference type="GO" id="GO:0043565">
    <property type="term" value="F:sequence-specific DNA binding"/>
    <property type="evidence" value="ECO:0007669"/>
    <property type="project" value="InterPro"/>
</dbReference>
<evidence type="ECO:0000256" key="1">
    <source>
        <dbReference type="ARBA" id="ARBA00023015"/>
    </source>
</evidence>
<evidence type="ECO:0000256" key="2">
    <source>
        <dbReference type="ARBA" id="ARBA00023125"/>
    </source>
</evidence>
<dbReference type="KEGG" id="hba:Hbal_2522"/>
<dbReference type="Gene3D" id="1.10.10.10">
    <property type="entry name" value="Winged helix-like DNA-binding domain superfamily/Winged helix DNA-binding domain"/>
    <property type="match status" value="1"/>
</dbReference>
<gene>
    <name evidence="5" type="ordered locus">Hbal_2522</name>
</gene>
<dbReference type="OrthoDB" id="8085200at2"/>
<dbReference type="InterPro" id="IPR019887">
    <property type="entry name" value="Tscrpt_reg_AsnC/Lrp_C"/>
</dbReference>
<dbReference type="STRING" id="582402.Hbal_2522"/>
<dbReference type="GO" id="GO:0005829">
    <property type="term" value="C:cytosol"/>
    <property type="evidence" value="ECO:0007669"/>
    <property type="project" value="TreeGrafter"/>
</dbReference>
<proteinExistence type="predicted"/>
<evidence type="ECO:0000313" key="6">
    <source>
        <dbReference type="Proteomes" id="UP000002745"/>
    </source>
</evidence>
<evidence type="ECO:0000256" key="3">
    <source>
        <dbReference type="ARBA" id="ARBA00023163"/>
    </source>
</evidence>
<evidence type="ECO:0000259" key="4">
    <source>
        <dbReference type="PROSITE" id="PS50956"/>
    </source>
</evidence>
<dbReference type="RefSeq" id="WP_015828347.1">
    <property type="nucleotide sequence ID" value="NC_012982.1"/>
</dbReference>
<name>C6XP17_HIRBI</name>
<keyword evidence="2" id="KW-0238">DNA-binding</keyword>
<dbReference type="PANTHER" id="PTHR30154">
    <property type="entry name" value="LEUCINE-RESPONSIVE REGULATORY PROTEIN"/>
    <property type="match status" value="1"/>
</dbReference>
<dbReference type="EMBL" id="CP001678">
    <property type="protein sequence ID" value="ACT60197.1"/>
    <property type="molecule type" value="Genomic_DNA"/>
</dbReference>
<keyword evidence="3" id="KW-0804">Transcription</keyword>
<dbReference type="SMART" id="SM00344">
    <property type="entry name" value="HTH_ASNC"/>
    <property type="match status" value="1"/>
</dbReference>
<dbReference type="Pfam" id="PF13404">
    <property type="entry name" value="HTH_AsnC-type"/>
    <property type="match status" value="1"/>
</dbReference>
<dbReference type="InterPro" id="IPR036390">
    <property type="entry name" value="WH_DNA-bd_sf"/>
</dbReference>
<dbReference type="PROSITE" id="PS50956">
    <property type="entry name" value="HTH_ASNC_2"/>
    <property type="match status" value="1"/>
</dbReference>
<protein>
    <submittedName>
        <fullName evidence="5">Transcriptional regulator, AsnC family</fullName>
    </submittedName>
</protein>
<dbReference type="Proteomes" id="UP000002745">
    <property type="component" value="Chromosome"/>
</dbReference>
<reference evidence="6" key="1">
    <citation type="journal article" date="2011" name="J. Bacteriol.">
        <title>Genome sequences of eight morphologically diverse alphaproteobacteria.</title>
        <authorList>
            <consortium name="US DOE Joint Genome Institute"/>
            <person name="Brown P.J."/>
            <person name="Kysela D.T."/>
            <person name="Buechlein A."/>
            <person name="Hemmerich C."/>
            <person name="Brun Y.V."/>
        </authorList>
    </citation>
    <scope>NUCLEOTIDE SEQUENCE [LARGE SCALE GENOMIC DNA]</scope>
    <source>
        <strain evidence="6">ATCC 49814 / DSM 5838 / IFAM 1418</strain>
    </source>
</reference>
<dbReference type="SUPFAM" id="SSF46785">
    <property type="entry name" value="Winged helix' DNA-binding domain"/>
    <property type="match status" value="1"/>
</dbReference>
<dbReference type="HOGENOM" id="CLU_091233_0_3_5"/>
<dbReference type="AlphaFoldDB" id="C6XP17"/>
<dbReference type="PRINTS" id="PR00033">
    <property type="entry name" value="HTHASNC"/>
</dbReference>
<sequence length="157" mass="17512">MDSFDVKILACLQEDSRASFQEIGARVGLSMSACHKRSRALEERGVIQRYVAILSEEKVGLPTSVFVSVELKDQAEATLHDFEKAVIKSDQVLECNLMSGDSDYLLRVLCNGVEGYEAFHRSFLTKLPGVKRLQSRFGLRTVCRRNQIPVSAGLAPY</sequence>
<dbReference type="eggNOG" id="COG1522">
    <property type="taxonomic scope" value="Bacteria"/>
</dbReference>
<dbReference type="GO" id="GO:0043200">
    <property type="term" value="P:response to amino acid"/>
    <property type="evidence" value="ECO:0007669"/>
    <property type="project" value="TreeGrafter"/>
</dbReference>